<name>A0A7W2D3M7_9ACTN</name>
<dbReference type="AlphaFoldDB" id="A0A7W2D3M7"/>
<proteinExistence type="predicted"/>
<sequence>MLATCDGSADQIRVYTVEDSTVGRKGDYCFRATAASGYLTLELPRVFALETGDHPISADLTANGATTTVDVAEGGFESVGEGTVGGARSVLVEIRVTG</sequence>
<keyword evidence="2" id="KW-1185">Reference proteome</keyword>
<dbReference type="EMBL" id="JACEQY010000024">
    <property type="protein sequence ID" value="MBA4863860.1"/>
    <property type="molecule type" value="Genomic_DNA"/>
</dbReference>
<accession>A0A7W2D3M7</accession>
<evidence type="ECO:0000313" key="1">
    <source>
        <dbReference type="EMBL" id="MBA4863860.1"/>
    </source>
</evidence>
<protein>
    <submittedName>
        <fullName evidence="1">Uncharacterized protein</fullName>
    </submittedName>
</protein>
<comment type="caution">
    <text evidence="1">The sequence shown here is derived from an EMBL/GenBank/DDBJ whole genome shotgun (WGS) entry which is preliminary data.</text>
</comment>
<evidence type="ECO:0000313" key="2">
    <source>
        <dbReference type="Proteomes" id="UP000586976"/>
    </source>
</evidence>
<organism evidence="1 2">
    <name type="scientific">Streptomyces himalayensis subsp. aureolus</name>
    <dbReference type="NCBI Taxonomy" id="2758039"/>
    <lineage>
        <taxon>Bacteria</taxon>
        <taxon>Bacillati</taxon>
        <taxon>Actinomycetota</taxon>
        <taxon>Actinomycetes</taxon>
        <taxon>Kitasatosporales</taxon>
        <taxon>Streptomycetaceae</taxon>
        <taxon>Streptomyces</taxon>
        <taxon>Streptomyces himalayensis</taxon>
    </lineage>
</organism>
<reference evidence="1 2" key="1">
    <citation type="submission" date="2020-07" db="EMBL/GenBank/DDBJ databases">
        <title>Streptomyces isolated from Indian soil.</title>
        <authorList>
            <person name="Mandal S."/>
            <person name="Maiti P.K."/>
        </authorList>
    </citation>
    <scope>NUCLEOTIDE SEQUENCE [LARGE SCALE GENOMIC DNA]</scope>
    <source>
        <strain evidence="1 2">PSKA54</strain>
    </source>
</reference>
<gene>
    <name evidence="1" type="ORF">H1V43_21360</name>
</gene>
<dbReference type="Proteomes" id="UP000586976">
    <property type="component" value="Unassembled WGS sequence"/>
</dbReference>